<feature type="domain" description="Cation/H+ exchanger transmembrane" evidence="9">
    <location>
        <begin position="107"/>
        <end position="482"/>
    </location>
</feature>
<dbReference type="InterPro" id="IPR006153">
    <property type="entry name" value="Cation/H_exchanger_TM"/>
</dbReference>
<dbReference type="RefSeq" id="WP_378282806.1">
    <property type="nucleotide sequence ID" value="NZ_JBHSON010000020.1"/>
</dbReference>
<feature type="compositionally biased region" description="Low complexity" evidence="7">
    <location>
        <begin position="508"/>
        <end position="518"/>
    </location>
</feature>
<evidence type="ECO:0000256" key="3">
    <source>
        <dbReference type="ARBA" id="ARBA00022692"/>
    </source>
</evidence>
<evidence type="ECO:0000256" key="8">
    <source>
        <dbReference type="SAM" id="Phobius"/>
    </source>
</evidence>
<evidence type="ECO:0000256" key="1">
    <source>
        <dbReference type="ARBA" id="ARBA00004141"/>
    </source>
</evidence>
<evidence type="ECO:0000256" key="2">
    <source>
        <dbReference type="ARBA" id="ARBA00022448"/>
    </source>
</evidence>
<feature type="transmembrane region" description="Helical" evidence="8">
    <location>
        <begin position="405"/>
        <end position="426"/>
    </location>
</feature>
<feature type="transmembrane region" description="Helical" evidence="8">
    <location>
        <begin position="374"/>
        <end position="393"/>
    </location>
</feature>
<keyword evidence="6 8" id="KW-0472">Membrane</keyword>
<organism evidence="10 11">
    <name type="scientific">Actinomadura rugatobispora</name>
    <dbReference type="NCBI Taxonomy" id="1994"/>
    <lineage>
        <taxon>Bacteria</taxon>
        <taxon>Bacillati</taxon>
        <taxon>Actinomycetota</taxon>
        <taxon>Actinomycetes</taxon>
        <taxon>Streptosporangiales</taxon>
        <taxon>Thermomonosporaceae</taxon>
        <taxon>Actinomadura</taxon>
    </lineage>
</organism>
<dbReference type="Gene3D" id="1.20.1530.20">
    <property type="match status" value="1"/>
</dbReference>
<feature type="transmembrane region" description="Helical" evidence="8">
    <location>
        <begin position="93"/>
        <end position="110"/>
    </location>
</feature>
<feature type="transmembrane region" description="Helical" evidence="8">
    <location>
        <begin position="464"/>
        <end position="485"/>
    </location>
</feature>
<dbReference type="InterPro" id="IPR038770">
    <property type="entry name" value="Na+/solute_symporter_sf"/>
</dbReference>
<dbReference type="Proteomes" id="UP001596074">
    <property type="component" value="Unassembled WGS sequence"/>
</dbReference>
<feature type="transmembrane region" description="Helical" evidence="8">
    <location>
        <begin position="345"/>
        <end position="362"/>
    </location>
</feature>
<keyword evidence="2" id="KW-0813">Transport</keyword>
<comment type="caution">
    <text evidence="10">The sequence shown here is derived from an EMBL/GenBank/DDBJ whole genome shotgun (WGS) entry which is preliminary data.</text>
</comment>
<reference evidence="11" key="1">
    <citation type="journal article" date="2019" name="Int. J. Syst. Evol. Microbiol.">
        <title>The Global Catalogue of Microorganisms (GCM) 10K type strain sequencing project: providing services to taxonomists for standard genome sequencing and annotation.</title>
        <authorList>
            <consortium name="The Broad Institute Genomics Platform"/>
            <consortium name="The Broad Institute Genome Sequencing Center for Infectious Disease"/>
            <person name="Wu L."/>
            <person name="Ma J."/>
        </authorList>
    </citation>
    <scope>NUCLEOTIDE SEQUENCE [LARGE SCALE GENOMIC DNA]</scope>
    <source>
        <strain evidence="11">KCTC 42087</strain>
    </source>
</reference>
<keyword evidence="4 8" id="KW-1133">Transmembrane helix</keyword>
<evidence type="ECO:0000313" key="10">
    <source>
        <dbReference type="EMBL" id="MFC5747189.1"/>
    </source>
</evidence>
<feature type="transmembrane region" description="Helical" evidence="8">
    <location>
        <begin position="52"/>
        <end position="73"/>
    </location>
</feature>
<sequence length="527" mass="53254">MRDGTAPSLTRTPHDRAPFRGPSRIRTRLIQENVAMTLESPRAASKGRRSPALVFAGTSVLVVVAAGVAWWLAPAGRDGPDALTGAGVPGGEGFHLLLAIAVVLGAARLGGMVAQRFRAPAVLGEIAVCLLLGPSLLGAVAPDAMEWIFPAESLQKMGGLAQLGLVLFMVAAGAELDLGLLRTARRSLMTVGYAALGFPLAAGLLIAVPTYAVYAGRGIAFPVYAIFLGAVLSVTALPVLARILADTGLSGTPIGSFALGTAAATDLVVWSLAAICLGLAATGGGSGATVVLLAALFVAVMVTAVRAALRGVLERPGPVGEDGSAVALTVVMAGGVIAAATTEAIGVHAAFGAFVFGAVLPRRSPGAVRAAERLGRFSATALLPLFFLEIGMRTDLTGAGGGTGHWLWCLAFVTVAITTKLGGAALAARADRWPWTTALALGLLLNCRGVTELILLKIGVDAGIISPGLFGILVIMTLVTTAMTAPQAGRLTRAGVAGRAGPAPPDTTVPKTLTTTATAREPSEGGR</sequence>
<feature type="transmembrane region" description="Helical" evidence="8">
    <location>
        <begin position="257"/>
        <end position="281"/>
    </location>
</feature>
<accession>A0ABW0ZZ52</accession>
<proteinExistence type="predicted"/>
<evidence type="ECO:0000256" key="6">
    <source>
        <dbReference type="ARBA" id="ARBA00023136"/>
    </source>
</evidence>
<comment type="subcellular location">
    <subcellularLocation>
        <location evidence="1">Membrane</location>
        <topology evidence="1">Multi-pass membrane protein</topology>
    </subcellularLocation>
</comment>
<evidence type="ECO:0000313" key="11">
    <source>
        <dbReference type="Proteomes" id="UP001596074"/>
    </source>
</evidence>
<evidence type="ECO:0000256" key="7">
    <source>
        <dbReference type="SAM" id="MobiDB-lite"/>
    </source>
</evidence>
<feature type="transmembrane region" description="Helical" evidence="8">
    <location>
        <begin position="221"/>
        <end position="245"/>
    </location>
</feature>
<gene>
    <name evidence="10" type="ORF">ACFPZN_16295</name>
</gene>
<evidence type="ECO:0000256" key="4">
    <source>
        <dbReference type="ARBA" id="ARBA00022989"/>
    </source>
</evidence>
<dbReference type="InterPro" id="IPR050794">
    <property type="entry name" value="CPA2_transporter"/>
</dbReference>
<protein>
    <submittedName>
        <fullName evidence="10">Cation:proton antiporter</fullName>
    </submittedName>
</protein>
<keyword evidence="11" id="KW-1185">Reference proteome</keyword>
<feature type="transmembrane region" description="Helical" evidence="8">
    <location>
        <begin position="321"/>
        <end position="339"/>
    </location>
</feature>
<dbReference type="PANTHER" id="PTHR32468:SF0">
    <property type="entry name" value="K(+)_H(+) ANTIPORTER 1"/>
    <property type="match status" value="1"/>
</dbReference>
<dbReference type="Pfam" id="PF00999">
    <property type="entry name" value="Na_H_Exchanger"/>
    <property type="match status" value="1"/>
</dbReference>
<dbReference type="EMBL" id="JBHSON010000020">
    <property type="protein sequence ID" value="MFC5747189.1"/>
    <property type="molecule type" value="Genomic_DNA"/>
</dbReference>
<evidence type="ECO:0000256" key="5">
    <source>
        <dbReference type="ARBA" id="ARBA00023065"/>
    </source>
</evidence>
<evidence type="ECO:0000259" key="9">
    <source>
        <dbReference type="Pfam" id="PF00999"/>
    </source>
</evidence>
<feature type="transmembrane region" description="Helical" evidence="8">
    <location>
        <begin position="122"/>
        <end position="141"/>
    </location>
</feature>
<feature type="transmembrane region" description="Helical" evidence="8">
    <location>
        <begin position="287"/>
        <end position="309"/>
    </location>
</feature>
<feature type="region of interest" description="Disordered" evidence="7">
    <location>
        <begin position="1"/>
        <end position="22"/>
    </location>
</feature>
<name>A0ABW0ZZ52_9ACTN</name>
<feature type="transmembrane region" description="Helical" evidence="8">
    <location>
        <begin position="161"/>
        <end position="181"/>
    </location>
</feature>
<feature type="transmembrane region" description="Helical" evidence="8">
    <location>
        <begin position="193"/>
        <end position="215"/>
    </location>
</feature>
<dbReference type="PANTHER" id="PTHR32468">
    <property type="entry name" value="CATION/H + ANTIPORTER"/>
    <property type="match status" value="1"/>
</dbReference>
<feature type="region of interest" description="Disordered" evidence="7">
    <location>
        <begin position="495"/>
        <end position="527"/>
    </location>
</feature>
<keyword evidence="3 8" id="KW-0812">Transmembrane</keyword>
<keyword evidence="5" id="KW-0406">Ion transport</keyword>